<dbReference type="AlphaFoldDB" id="A0A0L8A5E1"/>
<dbReference type="Proteomes" id="UP000036890">
    <property type="component" value="Unassembled WGS sequence"/>
</dbReference>
<evidence type="ECO:0000313" key="2">
    <source>
        <dbReference type="Proteomes" id="UP000036890"/>
    </source>
</evidence>
<organism evidence="1 2">
    <name type="scientific">Stenotrophomonas geniculata N1</name>
    <dbReference type="NCBI Taxonomy" id="1167641"/>
    <lineage>
        <taxon>Bacteria</taxon>
        <taxon>Pseudomonadati</taxon>
        <taxon>Pseudomonadota</taxon>
        <taxon>Gammaproteobacteria</taxon>
        <taxon>Lysobacterales</taxon>
        <taxon>Lysobacteraceae</taxon>
        <taxon>Stenotrophomonas</taxon>
    </lineage>
</organism>
<proteinExistence type="predicted"/>
<name>A0A0L8A5E1_9GAMM</name>
<comment type="caution">
    <text evidence="1">The sequence shown here is derived from an EMBL/GenBank/DDBJ whole genome shotgun (WGS) entry which is preliminary data.</text>
</comment>
<sequence>MVYAAQRMELWPKVELYLTVMGHTAEVARAAAAKLLGVGRSYKDGARSSGVREATYRKQVSTVEAILWDWLERASYALLEELGESTGWDVGVGRILNVTAHG</sequence>
<gene>
    <name evidence="1" type="ORF">W7K_19105</name>
</gene>
<evidence type="ECO:0000313" key="1">
    <source>
        <dbReference type="EMBL" id="KOE97593.1"/>
    </source>
</evidence>
<protein>
    <submittedName>
        <fullName evidence="1">Uncharacterized protein</fullName>
    </submittedName>
</protein>
<dbReference type="EMBL" id="AJLO02000041">
    <property type="protein sequence ID" value="KOE97593.1"/>
    <property type="molecule type" value="Genomic_DNA"/>
</dbReference>
<accession>A0A0L8A5E1</accession>
<reference evidence="1 2" key="1">
    <citation type="journal article" date="2012" name="J. Bacteriol.">
        <title>Genome sequence of a novel nicotine-degrading strain, Pseudomonas geniculata N1.</title>
        <authorList>
            <person name="Tang H."/>
            <person name="Yu H."/>
            <person name="Tai C."/>
            <person name="Huang K."/>
            <person name="Liu Y."/>
            <person name="Wang L."/>
            <person name="Yao Y."/>
            <person name="Wu G."/>
            <person name="Xu P."/>
        </authorList>
    </citation>
    <scope>NUCLEOTIDE SEQUENCE [LARGE SCALE GENOMIC DNA]</scope>
    <source>
        <strain evidence="1 2">N1</strain>
    </source>
</reference>